<dbReference type="PANTHER" id="PTHR12631:SF10">
    <property type="entry name" value="BETA-XYLOSIDASE-LIKE PROTEIN-RELATED"/>
    <property type="match status" value="1"/>
</dbReference>
<dbReference type="GO" id="GO:0000272">
    <property type="term" value="P:polysaccharide catabolic process"/>
    <property type="evidence" value="ECO:0007669"/>
    <property type="project" value="InterPro"/>
</dbReference>
<dbReference type="InterPro" id="IPR051923">
    <property type="entry name" value="Glycosyl_Hydrolase_39"/>
</dbReference>
<reference evidence="7" key="2">
    <citation type="journal article" date="2019" name="MicrobiologyOpen">
        <title>High-quality draft genome sequence of Gaiella occulta isolated from a 150 meter deep mineral water borehole and comparison with the genome sequences of other deep-branching lineages of the phylum Actinobacteria.</title>
        <authorList>
            <person name="Severino R."/>
            <person name="Froufe H.J.C."/>
            <person name="Barroso C."/>
            <person name="Albuquerque L."/>
            <person name="Lobo-da-Cunha A."/>
            <person name="da Costa M.S."/>
            <person name="Egas C."/>
        </authorList>
    </citation>
    <scope>NUCLEOTIDE SEQUENCE [LARGE SCALE GENOMIC DNA]</scope>
    <source>
        <strain evidence="7">F2-233</strain>
    </source>
</reference>
<dbReference type="SUPFAM" id="SSF51445">
    <property type="entry name" value="(Trans)glycosidases"/>
    <property type="match status" value="1"/>
</dbReference>
<feature type="signal peptide" evidence="4">
    <location>
        <begin position="1"/>
        <end position="24"/>
    </location>
</feature>
<dbReference type="PANTHER" id="PTHR12631">
    <property type="entry name" value="ALPHA-L-IDURONIDASE"/>
    <property type="match status" value="1"/>
</dbReference>
<feature type="domain" description="Glycoside hydrolase family 5" evidence="5">
    <location>
        <begin position="45"/>
        <end position="319"/>
    </location>
</feature>
<dbReference type="Pfam" id="PF00150">
    <property type="entry name" value="Cellulase"/>
    <property type="match status" value="1"/>
</dbReference>
<reference evidence="6 7" key="1">
    <citation type="submission" date="2018-07" db="EMBL/GenBank/DDBJ databases">
        <title>High-quality-draft genome sequence of Gaiella occulta.</title>
        <authorList>
            <person name="Severino R."/>
            <person name="Froufe H.J.C."/>
            <person name="Rainey F.A."/>
            <person name="Barroso C."/>
            <person name="Albuquerque L."/>
            <person name="Lobo-Da-Cunha A."/>
            <person name="Da Costa M.S."/>
            <person name="Egas C."/>
        </authorList>
    </citation>
    <scope>NUCLEOTIDE SEQUENCE [LARGE SCALE GENOMIC DNA]</scope>
    <source>
        <strain evidence="6 7">F2-233</strain>
    </source>
</reference>
<dbReference type="RefSeq" id="WP_114795898.1">
    <property type="nucleotide sequence ID" value="NZ_QQZY01000003.1"/>
</dbReference>
<evidence type="ECO:0000313" key="6">
    <source>
        <dbReference type="EMBL" id="RDI74571.1"/>
    </source>
</evidence>
<organism evidence="6 7">
    <name type="scientific">Gaiella occulta</name>
    <dbReference type="NCBI Taxonomy" id="1002870"/>
    <lineage>
        <taxon>Bacteria</taxon>
        <taxon>Bacillati</taxon>
        <taxon>Actinomycetota</taxon>
        <taxon>Thermoleophilia</taxon>
        <taxon>Gaiellales</taxon>
        <taxon>Gaiellaceae</taxon>
        <taxon>Gaiella</taxon>
    </lineage>
</organism>
<evidence type="ECO:0000256" key="1">
    <source>
        <dbReference type="ARBA" id="ARBA00022801"/>
    </source>
</evidence>
<dbReference type="EMBL" id="QQZY01000003">
    <property type="protein sequence ID" value="RDI74571.1"/>
    <property type="molecule type" value="Genomic_DNA"/>
</dbReference>
<evidence type="ECO:0000256" key="4">
    <source>
        <dbReference type="SAM" id="SignalP"/>
    </source>
</evidence>
<evidence type="ECO:0000313" key="7">
    <source>
        <dbReference type="Proteomes" id="UP000254134"/>
    </source>
</evidence>
<name>A0A7M2YWR6_9ACTN</name>
<accession>A0A7M2YWR6</accession>
<sequence length="470" mass="50641">MHSVRLLVAAVVAAAVLAPVAASAERMWLGFHDDPVLRFDANRQAEMDLAHGANNASILRTLVTWADVAPTRPANAADPFDPAYRLDDLDELVRNAQARDMEVLLTLWGTPPWANGGKGRNVLPTNLADFQNFSRALAARYSGRYAGYPFVRFYGIWNESNLGLFLSPQFNAKGQIVSAAAYAKLAAAGYAGIKAGSPRALVAIGETSSNGRDRKKAGVSDAVSPGKFAELVAKANRKLKFDAWAQHPYPVPVNLKPTQKVRWPNVALSSLPRFEKALDGWFQRRNIPIWITEYGHETRPGEPKGVTEAQQAQYIPQAIALVRKDPRVTMFVWFVLRDSQGSPWQSGLYRRDGSAKPGQARFAAAAAALRATNGKVTVKGGTKDPALTVYVRSFCANNAPGTPVGITSKTTRGAAVVAVSQPSVALAPDCTVSYRVTGLTVARKQTYTVKASLNTANGDAVTRTITIVGV</sequence>
<comment type="caution">
    <text evidence="6">The sequence shown here is derived from an EMBL/GenBank/DDBJ whole genome shotgun (WGS) entry which is preliminary data.</text>
</comment>
<keyword evidence="7" id="KW-1185">Reference proteome</keyword>
<dbReference type="Proteomes" id="UP000254134">
    <property type="component" value="Unassembled WGS sequence"/>
</dbReference>
<comment type="similarity">
    <text evidence="3">Belongs to the glycosyl hydrolase 5 (cellulase A) family.</text>
</comment>
<proteinExistence type="inferred from homology"/>
<evidence type="ECO:0000256" key="2">
    <source>
        <dbReference type="ARBA" id="ARBA00023295"/>
    </source>
</evidence>
<dbReference type="Gene3D" id="3.20.20.80">
    <property type="entry name" value="Glycosidases"/>
    <property type="match status" value="1"/>
</dbReference>
<keyword evidence="1 3" id="KW-0378">Hydrolase</keyword>
<feature type="chain" id="PRO_5029873176" evidence="4">
    <location>
        <begin position="25"/>
        <end position="470"/>
    </location>
</feature>
<dbReference type="GO" id="GO:0004553">
    <property type="term" value="F:hydrolase activity, hydrolyzing O-glycosyl compounds"/>
    <property type="evidence" value="ECO:0007669"/>
    <property type="project" value="InterPro"/>
</dbReference>
<evidence type="ECO:0000259" key="5">
    <source>
        <dbReference type="Pfam" id="PF00150"/>
    </source>
</evidence>
<protein>
    <submittedName>
        <fullName evidence="6">Cellulase (Glycosyl hydrolase family 5)</fullName>
    </submittedName>
</protein>
<keyword evidence="2 3" id="KW-0326">Glycosidase</keyword>
<dbReference type="InterPro" id="IPR001547">
    <property type="entry name" value="Glyco_hydro_5"/>
</dbReference>
<gene>
    <name evidence="6" type="ORF">Gocc_1460</name>
</gene>
<dbReference type="InterPro" id="IPR017853">
    <property type="entry name" value="GH"/>
</dbReference>
<dbReference type="AlphaFoldDB" id="A0A7M2YWR6"/>
<keyword evidence="4" id="KW-0732">Signal</keyword>
<dbReference type="OrthoDB" id="5242547at2"/>
<evidence type="ECO:0000256" key="3">
    <source>
        <dbReference type="RuleBase" id="RU361153"/>
    </source>
</evidence>